<dbReference type="AlphaFoldDB" id="A0A4Y0BF87"/>
<proteinExistence type="predicted"/>
<organism evidence="1">
    <name type="scientific">Anopheles funestus</name>
    <name type="common">African malaria mosquito</name>
    <dbReference type="NCBI Taxonomy" id="62324"/>
    <lineage>
        <taxon>Eukaryota</taxon>
        <taxon>Metazoa</taxon>
        <taxon>Ecdysozoa</taxon>
        <taxon>Arthropoda</taxon>
        <taxon>Hexapoda</taxon>
        <taxon>Insecta</taxon>
        <taxon>Pterygota</taxon>
        <taxon>Neoptera</taxon>
        <taxon>Endopterygota</taxon>
        <taxon>Diptera</taxon>
        <taxon>Nematocera</taxon>
        <taxon>Culicoidea</taxon>
        <taxon>Culicidae</taxon>
        <taxon>Anophelinae</taxon>
        <taxon>Anopheles</taxon>
    </lineage>
</organism>
<sequence length="96" mass="10635">MRTAIVLVHYTSVKHGTSGWNRYLPVHQGTRITHINTVHQTILCPLTAGNARMCPKLSSTPLEVTHIIPPGCLGSRAEKKKPRCCPVIERVVRGRS</sequence>
<dbReference type="VEuPathDB" id="VectorBase:AFUN019078"/>
<name>A0A4Y0BF87_ANOFN</name>
<protein>
    <submittedName>
        <fullName evidence="1">Uncharacterized protein</fullName>
    </submittedName>
</protein>
<dbReference type="EnsemblMetazoa" id="AFUN019078-RA">
    <property type="protein sequence ID" value="AFUN019078-PA"/>
    <property type="gene ID" value="AFUN019078"/>
</dbReference>
<evidence type="ECO:0000313" key="1">
    <source>
        <dbReference type="EnsemblMetazoa" id="AFUN019078-PA"/>
    </source>
</evidence>
<accession>A0A4Y0BF87</accession>
<reference evidence="1" key="1">
    <citation type="submission" date="2020-05" db="UniProtKB">
        <authorList>
            <consortium name="EnsemblMetazoa"/>
        </authorList>
    </citation>
    <scope>IDENTIFICATION</scope>
    <source>
        <strain evidence="1">FUMOZ</strain>
    </source>
</reference>